<comment type="caution">
    <text evidence="3">The sequence shown here is derived from an EMBL/GenBank/DDBJ whole genome shotgun (WGS) entry which is preliminary data.</text>
</comment>
<dbReference type="EMBL" id="JAUJDW010000016">
    <property type="protein sequence ID" value="KAK0658852.1"/>
    <property type="molecule type" value="Genomic_DNA"/>
</dbReference>
<dbReference type="PANTHER" id="PTHR47843:SF5">
    <property type="entry name" value="BTB_POZ DOMAIN PROTEIN"/>
    <property type="match status" value="1"/>
</dbReference>
<dbReference type="Proteomes" id="UP001175001">
    <property type="component" value="Unassembled WGS sequence"/>
</dbReference>
<reference evidence="3" key="1">
    <citation type="submission" date="2023-06" db="EMBL/GenBank/DDBJ databases">
        <title>Multi-omics analyses reveal the molecular pathogenesis toolkit of Lasiodiplodia hormozganensis, a cross-kingdom pathogen.</title>
        <authorList>
            <person name="Felix C."/>
            <person name="Meneses R."/>
            <person name="Goncalves M.F.M."/>
            <person name="Tilleman L."/>
            <person name="Duarte A.S."/>
            <person name="Jorrin-Novo J.V."/>
            <person name="Van De Peer Y."/>
            <person name="Deforce D."/>
            <person name="Van Nieuwerburgh F."/>
            <person name="Esteves A.C."/>
            <person name="Alves A."/>
        </authorList>
    </citation>
    <scope>NUCLEOTIDE SEQUENCE</scope>
    <source>
        <strain evidence="3">CBS 339.90</strain>
    </source>
</reference>
<evidence type="ECO:0000313" key="4">
    <source>
        <dbReference type="Proteomes" id="UP001175001"/>
    </source>
</evidence>
<dbReference type="SUPFAM" id="SSF54695">
    <property type="entry name" value="POZ domain"/>
    <property type="match status" value="1"/>
</dbReference>
<proteinExistence type="predicted"/>
<dbReference type="PANTHER" id="PTHR47843">
    <property type="entry name" value="BTB DOMAIN-CONTAINING PROTEIN-RELATED"/>
    <property type="match status" value="1"/>
</dbReference>
<evidence type="ECO:0000259" key="2">
    <source>
        <dbReference type="PROSITE" id="PS50097"/>
    </source>
</evidence>
<dbReference type="PROSITE" id="PS50097">
    <property type="entry name" value="BTB"/>
    <property type="match status" value="1"/>
</dbReference>
<dbReference type="AlphaFoldDB" id="A0AA40D1Y5"/>
<dbReference type="InterPro" id="IPR000210">
    <property type="entry name" value="BTB/POZ_dom"/>
</dbReference>
<gene>
    <name evidence="3" type="ORF">DIS24_g4467</name>
</gene>
<organism evidence="3 4">
    <name type="scientific">Lasiodiplodia hormozganensis</name>
    <dbReference type="NCBI Taxonomy" id="869390"/>
    <lineage>
        <taxon>Eukaryota</taxon>
        <taxon>Fungi</taxon>
        <taxon>Dikarya</taxon>
        <taxon>Ascomycota</taxon>
        <taxon>Pezizomycotina</taxon>
        <taxon>Dothideomycetes</taxon>
        <taxon>Dothideomycetes incertae sedis</taxon>
        <taxon>Botryosphaeriales</taxon>
        <taxon>Botryosphaeriaceae</taxon>
        <taxon>Lasiodiplodia</taxon>
    </lineage>
</organism>
<sequence>MTADDNQSAHPSQGPRVETIHDVTPYLYKTKDWADMTIVCGDNVVIMAHRAVICPRNRFFNGCCSLGFAETGTGRINLTEDAETVEGILEHLYDVQVSLIEARDIYGKLGEVAQDKIQENLEKLTRLYVASDKYTVTDLQDEVAKTFLTRFQLIDDPNTILHIAANVYEKTPFFDVKLRAAVVNHVQVHLGTILATEETSMVLMGNSDLVLDILKRIAPVLRQQTEALISESSNGNDQSSPTTPKKRKSPRIGTSSYALRNRTT</sequence>
<evidence type="ECO:0000313" key="3">
    <source>
        <dbReference type="EMBL" id="KAK0658852.1"/>
    </source>
</evidence>
<feature type="domain" description="BTB" evidence="2">
    <location>
        <begin position="34"/>
        <end position="101"/>
    </location>
</feature>
<dbReference type="Pfam" id="PF00651">
    <property type="entry name" value="BTB"/>
    <property type="match status" value="1"/>
</dbReference>
<name>A0AA40D1Y5_9PEZI</name>
<feature type="region of interest" description="Disordered" evidence="1">
    <location>
        <begin position="229"/>
        <end position="264"/>
    </location>
</feature>
<accession>A0AA40D1Y5</accession>
<dbReference type="InterPro" id="IPR011333">
    <property type="entry name" value="SKP1/BTB/POZ_sf"/>
</dbReference>
<dbReference type="Gene3D" id="3.30.710.10">
    <property type="entry name" value="Potassium Channel Kv1.1, Chain A"/>
    <property type="match status" value="1"/>
</dbReference>
<feature type="compositionally biased region" description="Polar residues" evidence="1">
    <location>
        <begin position="252"/>
        <end position="264"/>
    </location>
</feature>
<evidence type="ECO:0000256" key="1">
    <source>
        <dbReference type="SAM" id="MobiDB-lite"/>
    </source>
</evidence>
<keyword evidence="4" id="KW-1185">Reference proteome</keyword>
<feature type="compositionally biased region" description="Polar residues" evidence="1">
    <location>
        <begin position="229"/>
        <end position="243"/>
    </location>
</feature>
<protein>
    <recommendedName>
        <fullName evidence="2">BTB domain-containing protein</fullName>
    </recommendedName>
</protein>